<organism evidence="2 3">
    <name type="scientific">Lentithecium fluviatile CBS 122367</name>
    <dbReference type="NCBI Taxonomy" id="1168545"/>
    <lineage>
        <taxon>Eukaryota</taxon>
        <taxon>Fungi</taxon>
        <taxon>Dikarya</taxon>
        <taxon>Ascomycota</taxon>
        <taxon>Pezizomycotina</taxon>
        <taxon>Dothideomycetes</taxon>
        <taxon>Pleosporomycetidae</taxon>
        <taxon>Pleosporales</taxon>
        <taxon>Massarineae</taxon>
        <taxon>Lentitheciaceae</taxon>
        <taxon>Lentithecium</taxon>
    </lineage>
</organism>
<name>A0A6G1INL4_9PLEO</name>
<evidence type="ECO:0000256" key="1">
    <source>
        <dbReference type="SAM" id="MobiDB-lite"/>
    </source>
</evidence>
<feature type="compositionally biased region" description="Basic and acidic residues" evidence="1">
    <location>
        <begin position="98"/>
        <end position="113"/>
    </location>
</feature>
<evidence type="ECO:0000313" key="2">
    <source>
        <dbReference type="EMBL" id="KAF2679580.1"/>
    </source>
</evidence>
<protein>
    <submittedName>
        <fullName evidence="2">Uncharacterized protein</fullName>
    </submittedName>
</protein>
<dbReference type="AlphaFoldDB" id="A0A6G1INL4"/>
<proteinExistence type="predicted"/>
<feature type="compositionally biased region" description="Acidic residues" evidence="1">
    <location>
        <begin position="84"/>
        <end position="97"/>
    </location>
</feature>
<accession>A0A6G1INL4</accession>
<evidence type="ECO:0000313" key="3">
    <source>
        <dbReference type="Proteomes" id="UP000799291"/>
    </source>
</evidence>
<reference evidence="2" key="1">
    <citation type="journal article" date="2020" name="Stud. Mycol.">
        <title>101 Dothideomycetes genomes: a test case for predicting lifestyles and emergence of pathogens.</title>
        <authorList>
            <person name="Haridas S."/>
            <person name="Albert R."/>
            <person name="Binder M."/>
            <person name="Bloem J."/>
            <person name="Labutti K."/>
            <person name="Salamov A."/>
            <person name="Andreopoulos B."/>
            <person name="Baker S."/>
            <person name="Barry K."/>
            <person name="Bills G."/>
            <person name="Bluhm B."/>
            <person name="Cannon C."/>
            <person name="Castanera R."/>
            <person name="Culley D."/>
            <person name="Daum C."/>
            <person name="Ezra D."/>
            <person name="Gonzalez J."/>
            <person name="Henrissat B."/>
            <person name="Kuo A."/>
            <person name="Liang C."/>
            <person name="Lipzen A."/>
            <person name="Lutzoni F."/>
            <person name="Magnuson J."/>
            <person name="Mondo S."/>
            <person name="Nolan M."/>
            <person name="Ohm R."/>
            <person name="Pangilinan J."/>
            <person name="Park H.-J."/>
            <person name="Ramirez L."/>
            <person name="Alfaro M."/>
            <person name="Sun H."/>
            <person name="Tritt A."/>
            <person name="Yoshinaga Y."/>
            <person name="Zwiers L.-H."/>
            <person name="Turgeon B."/>
            <person name="Goodwin S."/>
            <person name="Spatafora J."/>
            <person name="Crous P."/>
            <person name="Grigoriev I."/>
        </authorList>
    </citation>
    <scope>NUCLEOTIDE SEQUENCE</scope>
    <source>
        <strain evidence="2">CBS 122367</strain>
    </source>
</reference>
<feature type="region of interest" description="Disordered" evidence="1">
    <location>
        <begin position="76"/>
        <end position="114"/>
    </location>
</feature>
<gene>
    <name evidence="2" type="ORF">K458DRAFT_393711</name>
</gene>
<dbReference type="Proteomes" id="UP000799291">
    <property type="component" value="Unassembled WGS sequence"/>
</dbReference>
<keyword evidence="3" id="KW-1185">Reference proteome</keyword>
<sequence length="183" mass="21461">MLADITENQYEALLEAGQSGETETRDSEYTFKLKKLANSLVEVERLITKHEQHCPRALEAFRQRITEEAFRGIKAPNPSKLWVESEEEEEEEEEEEDAERRKPESSFDEKEMEMQNALTYALSLDFFENFPKGKTPKCTTEHLIQNDEALRQAKDDLLEEIAREKSNPRIFRGATFIQMERRN</sequence>
<dbReference type="EMBL" id="MU005602">
    <property type="protein sequence ID" value="KAF2679580.1"/>
    <property type="molecule type" value="Genomic_DNA"/>
</dbReference>